<accession>A0ABU5PBP9</accession>
<keyword evidence="6" id="KW-1185">Reference proteome</keyword>
<evidence type="ECO:0000256" key="2">
    <source>
        <dbReference type="ARBA" id="ARBA00023125"/>
    </source>
</evidence>
<dbReference type="Pfam" id="PF12625">
    <property type="entry name" value="Arabinose_bd"/>
    <property type="match status" value="1"/>
</dbReference>
<evidence type="ECO:0000313" key="6">
    <source>
        <dbReference type="Proteomes" id="UP001292571"/>
    </source>
</evidence>
<dbReference type="Pfam" id="PF12833">
    <property type="entry name" value="HTH_18"/>
    <property type="match status" value="1"/>
</dbReference>
<dbReference type="Gene3D" id="1.10.10.60">
    <property type="entry name" value="Homeodomain-like"/>
    <property type="match status" value="1"/>
</dbReference>
<feature type="domain" description="HTH araC/xylS-type" evidence="4">
    <location>
        <begin position="232"/>
        <end position="330"/>
    </location>
</feature>
<gene>
    <name evidence="5" type="ORF">SOP97_14610</name>
</gene>
<organism evidence="5 6">
    <name type="scientific">Pseudomonas spirodelae</name>
    <dbReference type="NCBI Taxonomy" id="3101751"/>
    <lineage>
        <taxon>Bacteria</taxon>
        <taxon>Pseudomonadati</taxon>
        <taxon>Pseudomonadota</taxon>
        <taxon>Gammaproteobacteria</taxon>
        <taxon>Pseudomonadales</taxon>
        <taxon>Pseudomonadaceae</taxon>
        <taxon>Pseudomonas</taxon>
    </lineage>
</organism>
<dbReference type="PANTHER" id="PTHR47894:SF4">
    <property type="entry name" value="HTH-TYPE TRANSCRIPTIONAL REGULATOR GADX"/>
    <property type="match status" value="1"/>
</dbReference>
<dbReference type="Proteomes" id="UP001292571">
    <property type="component" value="Unassembled WGS sequence"/>
</dbReference>
<dbReference type="RefSeq" id="WP_042926392.1">
    <property type="nucleotide sequence ID" value="NZ_JAYEET010000045.1"/>
</dbReference>
<sequence>MPTSATHTIFAESFFRLNAELFAPFLAEAGLDERILHAPDVEIPAAKYAEFWEILGRRVDASIGLRIGIQTVSTTLGTYGQAVRSAPTMLLALRCLSHFVVVFSQAIRVDVEIGERQVVLSYQVTDPTIVRRRQDSEFTIGFFLSLLREISQNPQLTPERLDFEHETPADLSLHREVLACPLHFKQPDNRLYFPRALLDMPVRTADPRLFQALEPFLEQQRQVRASANDLLTQLTRHIASSLSSGGASLEMVAQSMGMGPRTLQRRLAEYQVEFRLLVEEVRRSLAEAYVAQDEYSLTDIALLLGYAECSSFSRAFRRWTHVSPQQYRLQAKANHT</sequence>
<comment type="caution">
    <text evidence="5">The sequence shown here is derived from an EMBL/GenBank/DDBJ whole genome shotgun (WGS) entry which is preliminary data.</text>
</comment>
<reference evidence="5 6" key="1">
    <citation type="submission" date="2023-12" db="EMBL/GenBank/DDBJ databases">
        <title>Pseudomonas sp. T5W1.</title>
        <authorList>
            <person name="Maltman C."/>
        </authorList>
    </citation>
    <scope>NUCLEOTIDE SEQUENCE [LARGE SCALE GENOMIC DNA]</scope>
    <source>
        <strain evidence="5 6">T5W1</strain>
    </source>
</reference>
<dbReference type="EMBL" id="JAYEET010000045">
    <property type="protein sequence ID" value="MEA1607034.1"/>
    <property type="molecule type" value="Genomic_DNA"/>
</dbReference>
<evidence type="ECO:0000259" key="4">
    <source>
        <dbReference type="PROSITE" id="PS01124"/>
    </source>
</evidence>
<dbReference type="InterPro" id="IPR020449">
    <property type="entry name" value="Tscrpt_reg_AraC-type_HTH"/>
</dbReference>
<keyword evidence="3" id="KW-0804">Transcription</keyword>
<dbReference type="PANTHER" id="PTHR47894">
    <property type="entry name" value="HTH-TYPE TRANSCRIPTIONAL REGULATOR GADX"/>
    <property type="match status" value="1"/>
</dbReference>
<dbReference type="SMART" id="SM00342">
    <property type="entry name" value="HTH_ARAC"/>
    <property type="match status" value="1"/>
</dbReference>
<dbReference type="SUPFAM" id="SSF46689">
    <property type="entry name" value="Homeodomain-like"/>
    <property type="match status" value="1"/>
</dbReference>
<protein>
    <submittedName>
        <fullName evidence="5">AraC family transcriptional regulator</fullName>
    </submittedName>
</protein>
<dbReference type="InterPro" id="IPR032687">
    <property type="entry name" value="AraC-type_N"/>
</dbReference>
<proteinExistence type="predicted"/>
<dbReference type="InterPro" id="IPR009057">
    <property type="entry name" value="Homeodomain-like_sf"/>
</dbReference>
<dbReference type="InterPro" id="IPR018060">
    <property type="entry name" value="HTH_AraC"/>
</dbReference>
<dbReference type="PROSITE" id="PS01124">
    <property type="entry name" value="HTH_ARAC_FAMILY_2"/>
    <property type="match status" value="1"/>
</dbReference>
<dbReference type="PRINTS" id="PR00032">
    <property type="entry name" value="HTHARAC"/>
</dbReference>
<name>A0ABU5PBP9_9PSED</name>
<evidence type="ECO:0000313" key="5">
    <source>
        <dbReference type="EMBL" id="MEA1607034.1"/>
    </source>
</evidence>
<keyword evidence="2" id="KW-0238">DNA-binding</keyword>
<evidence type="ECO:0000256" key="3">
    <source>
        <dbReference type="ARBA" id="ARBA00023163"/>
    </source>
</evidence>
<evidence type="ECO:0000256" key="1">
    <source>
        <dbReference type="ARBA" id="ARBA00023015"/>
    </source>
</evidence>
<keyword evidence="1" id="KW-0805">Transcription regulation</keyword>